<dbReference type="AlphaFoldDB" id="A0A089QD43"/>
<evidence type="ECO:0000256" key="1">
    <source>
        <dbReference type="SAM" id="Coils"/>
    </source>
</evidence>
<organism evidence="2 3">
    <name type="scientific">Ligilactobacillus salivarius</name>
    <dbReference type="NCBI Taxonomy" id="1624"/>
    <lineage>
        <taxon>Bacteria</taxon>
        <taxon>Bacillati</taxon>
        <taxon>Bacillota</taxon>
        <taxon>Bacilli</taxon>
        <taxon>Lactobacillales</taxon>
        <taxon>Lactobacillaceae</taxon>
        <taxon>Ligilactobacillus</taxon>
    </lineage>
</organism>
<proteinExistence type="predicted"/>
<dbReference type="Proteomes" id="UP000029488">
    <property type="component" value="Chromosome"/>
</dbReference>
<evidence type="ECO:0000313" key="2">
    <source>
        <dbReference type="EMBL" id="AIR10999.1"/>
    </source>
</evidence>
<name>A0A089QD43_9LACO</name>
<dbReference type="KEGG" id="lsj:LSJ_1339"/>
<evidence type="ECO:0000313" key="3">
    <source>
        <dbReference type="Proteomes" id="UP000029488"/>
    </source>
</evidence>
<feature type="coiled-coil region" evidence="1">
    <location>
        <begin position="25"/>
        <end position="52"/>
    </location>
</feature>
<sequence>MSMFKLISKWNNASETFRAQQYILNLAKEEDLVKIEEAIKQRREELAKKESRQ</sequence>
<keyword evidence="1" id="KW-0175">Coiled coil</keyword>
<protein>
    <submittedName>
        <fullName evidence="2">Uncharacterized protein</fullName>
    </submittedName>
</protein>
<dbReference type="RefSeq" id="WP_180707232.1">
    <property type="nucleotide sequence ID" value="NZ_CP007646.1"/>
</dbReference>
<dbReference type="EMBL" id="CP007646">
    <property type="protein sequence ID" value="AIR10999.1"/>
    <property type="molecule type" value="Genomic_DNA"/>
</dbReference>
<accession>A0A089QD43</accession>
<gene>
    <name evidence="2" type="ORF">LSJ_1339</name>
</gene>
<reference evidence="2 3" key="1">
    <citation type="journal article" date="2014" name="BMC Genomics">
        <title>Unusual genome complexity in Lactobacillus salivarius JCM1046.</title>
        <authorList>
            <person name="Raftis E.J."/>
            <person name="Forde B.M."/>
            <person name="Claesson M.J."/>
            <person name="O'Toole P.W."/>
        </authorList>
    </citation>
    <scope>NUCLEOTIDE SEQUENCE [LARGE SCALE GENOMIC DNA]</scope>
    <source>
        <strain evidence="2 3">JCM1046</strain>
    </source>
</reference>